<evidence type="ECO:0000313" key="2">
    <source>
        <dbReference type="Proteomes" id="UP000324222"/>
    </source>
</evidence>
<comment type="caution">
    <text evidence="1">The sequence shown here is derived from an EMBL/GenBank/DDBJ whole genome shotgun (WGS) entry which is preliminary data.</text>
</comment>
<protein>
    <submittedName>
        <fullName evidence="1">Uncharacterized protein</fullName>
    </submittedName>
</protein>
<sequence length="85" mass="9615">MRLHHHHHHHHHHTSSVCLSVWVSSPPSPRTPGDYRGPSCRLPCETIALLTTTVTAITTTTLLYRLIPRSAWSAGTKMGFLPFYF</sequence>
<name>A0A5B7D774_PORTR</name>
<dbReference type="EMBL" id="VSRR010000560">
    <property type="protein sequence ID" value="MPC17125.1"/>
    <property type="molecule type" value="Genomic_DNA"/>
</dbReference>
<evidence type="ECO:0000313" key="1">
    <source>
        <dbReference type="EMBL" id="MPC17125.1"/>
    </source>
</evidence>
<keyword evidence="2" id="KW-1185">Reference proteome</keyword>
<organism evidence="1 2">
    <name type="scientific">Portunus trituberculatus</name>
    <name type="common">Swimming crab</name>
    <name type="synonym">Neptunus trituberculatus</name>
    <dbReference type="NCBI Taxonomy" id="210409"/>
    <lineage>
        <taxon>Eukaryota</taxon>
        <taxon>Metazoa</taxon>
        <taxon>Ecdysozoa</taxon>
        <taxon>Arthropoda</taxon>
        <taxon>Crustacea</taxon>
        <taxon>Multicrustacea</taxon>
        <taxon>Malacostraca</taxon>
        <taxon>Eumalacostraca</taxon>
        <taxon>Eucarida</taxon>
        <taxon>Decapoda</taxon>
        <taxon>Pleocyemata</taxon>
        <taxon>Brachyura</taxon>
        <taxon>Eubrachyura</taxon>
        <taxon>Portunoidea</taxon>
        <taxon>Portunidae</taxon>
        <taxon>Portuninae</taxon>
        <taxon>Portunus</taxon>
    </lineage>
</organism>
<reference evidence="1 2" key="1">
    <citation type="submission" date="2019-05" db="EMBL/GenBank/DDBJ databases">
        <title>Another draft genome of Portunus trituberculatus and its Hox gene families provides insights of decapod evolution.</title>
        <authorList>
            <person name="Jeong J.-H."/>
            <person name="Song I."/>
            <person name="Kim S."/>
            <person name="Choi T."/>
            <person name="Kim D."/>
            <person name="Ryu S."/>
            <person name="Kim W."/>
        </authorList>
    </citation>
    <scope>NUCLEOTIDE SEQUENCE [LARGE SCALE GENOMIC DNA]</scope>
    <source>
        <tissue evidence="1">Muscle</tissue>
    </source>
</reference>
<dbReference type="AlphaFoldDB" id="A0A5B7D774"/>
<gene>
    <name evidence="1" type="ORF">E2C01_009972</name>
</gene>
<accession>A0A5B7D774</accession>
<dbReference type="Proteomes" id="UP000324222">
    <property type="component" value="Unassembled WGS sequence"/>
</dbReference>
<proteinExistence type="predicted"/>